<comment type="subcellular location">
    <subcellularLocation>
        <location evidence="6">Cytoplasm</location>
    </subcellularLocation>
</comment>
<dbReference type="InterPro" id="IPR012340">
    <property type="entry name" value="NA-bd_OB-fold"/>
</dbReference>
<keyword evidence="1 6" id="KW-0963">Cytoplasm</keyword>
<comment type="similarity">
    <text evidence="6">Belongs to the RuvA family.</text>
</comment>
<dbReference type="HAMAP" id="MF_00031">
    <property type="entry name" value="DNA_HJ_migration_RuvA"/>
    <property type="match status" value="1"/>
</dbReference>
<name>K2GIR7_9BACT</name>
<dbReference type="Pfam" id="PF14520">
    <property type="entry name" value="HHH_5"/>
    <property type="match status" value="1"/>
</dbReference>
<keyword evidence="8" id="KW-0547">Nucleotide-binding</keyword>
<evidence type="ECO:0000256" key="4">
    <source>
        <dbReference type="ARBA" id="ARBA00023172"/>
    </source>
</evidence>
<accession>K2GIR7</accession>
<comment type="function">
    <text evidence="6">The RuvA-RuvB-RuvC complex processes Holliday junction (HJ) DNA during genetic recombination and DNA repair, while the RuvA-RuvB complex plays an important role in the rescue of blocked DNA replication forks via replication fork reversal (RFR). RuvA specifically binds to HJ cruciform DNA, conferring on it an open structure. The RuvB hexamer acts as an ATP-dependent pump, pulling dsDNA into and through the RuvAB complex. HJ branch migration allows RuvC to scan DNA until it finds its consensus sequence, where it cleaves and resolves the cruciform DNA.</text>
</comment>
<evidence type="ECO:0000256" key="6">
    <source>
        <dbReference type="HAMAP-Rule" id="MF_00031"/>
    </source>
</evidence>
<protein>
    <recommendedName>
        <fullName evidence="6">Holliday junction branch migration complex subunit RuvA</fullName>
    </recommendedName>
</protein>
<dbReference type="GO" id="GO:0048476">
    <property type="term" value="C:Holliday junction resolvase complex"/>
    <property type="evidence" value="ECO:0007669"/>
    <property type="project" value="UniProtKB-UniRule"/>
</dbReference>
<sequence length="195" mass="23046">MYSFISWTVLALEDWKVSILIKNTGLGLEVFVSPITLSRLREWEDKELLIYHHITEVSQTLFWFENPLEKKVFKNLLKIDWIGWKAAINILWIWVNTLAKAIEESDDKLLSTIPWIGKKTALKIILEMKSKVWVDDLFEKDNKMELTAPRNKEIMESLIAMWYDKRKVEEAVKSIPSDIEDLKERMVYAIKMLSK</sequence>
<dbReference type="GO" id="GO:0006281">
    <property type="term" value="P:DNA repair"/>
    <property type="evidence" value="ECO:0007669"/>
    <property type="project" value="UniProtKB-UniRule"/>
</dbReference>
<evidence type="ECO:0000256" key="1">
    <source>
        <dbReference type="ARBA" id="ARBA00022490"/>
    </source>
</evidence>
<reference evidence="8" key="1">
    <citation type="journal article" date="2012" name="Science">
        <title>Fermentation, hydrogen, and sulfur metabolism in multiple uncultivated bacterial phyla.</title>
        <authorList>
            <person name="Wrighton K.C."/>
            <person name="Thomas B.C."/>
            <person name="Sharon I."/>
            <person name="Miller C.S."/>
            <person name="Castelle C.J."/>
            <person name="VerBerkmoes N.C."/>
            <person name="Wilkins M.J."/>
            <person name="Hettich R.L."/>
            <person name="Lipton M.S."/>
            <person name="Williams K.H."/>
            <person name="Long P.E."/>
            <person name="Banfield J.F."/>
        </authorList>
    </citation>
    <scope>NUCLEOTIDE SEQUENCE [LARGE SCALE GENOMIC DNA]</scope>
</reference>
<gene>
    <name evidence="6" type="primary">ruvA</name>
    <name evidence="8" type="ORF">ACD_2C00001G0014</name>
</gene>
<dbReference type="Gene3D" id="1.10.150.20">
    <property type="entry name" value="5' to 3' exonuclease, C-terminal subdomain"/>
    <property type="match status" value="1"/>
</dbReference>
<dbReference type="Pfam" id="PF01330">
    <property type="entry name" value="RuvA_N"/>
    <property type="match status" value="1"/>
</dbReference>
<proteinExistence type="inferred from homology"/>
<dbReference type="GO" id="GO:0006310">
    <property type="term" value="P:DNA recombination"/>
    <property type="evidence" value="ECO:0007669"/>
    <property type="project" value="UniProtKB-UniRule"/>
</dbReference>
<feature type="region of interest" description="Domain III" evidence="6">
    <location>
        <begin position="152"/>
        <end position="195"/>
    </location>
</feature>
<dbReference type="NCBIfam" id="TIGR00084">
    <property type="entry name" value="ruvA"/>
    <property type="match status" value="1"/>
</dbReference>
<dbReference type="InterPro" id="IPR010994">
    <property type="entry name" value="RuvA_2-like"/>
</dbReference>
<dbReference type="SUPFAM" id="SSF47781">
    <property type="entry name" value="RuvA domain 2-like"/>
    <property type="match status" value="1"/>
</dbReference>
<comment type="subunit">
    <text evidence="6">Homotetramer. Forms an RuvA(8)-RuvB(12)-Holliday junction (HJ) complex. HJ DNA is sandwiched between 2 RuvA tetramers; dsDNA enters through RuvA and exits via RuvB. An RuvB hexamer assembles on each DNA strand where it exits the tetramer. Each RuvB hexamer is contacted by two RuvA subunits (via domain III) on 2 adjacent RuvB subunits; this complex drives branch migration. In the full resolvosome a probable DNA-RuvA(4)-RuvB(12)-RuvC(2) complex forms which resolves the HJ.</text>
</comment>
<keyword evidence="4 6" id="KW-0233">DNA recombination</keyword>
<dbReference type="GO" id="GO:0000400">
    <property type="term" value="F:four-way junction DNA binding"/>
    <property type="evidence" value="ECO:0007669"/>
    <property type="project" value="UniProtKB-UniRule"/>
</dbReference>
<dbReference type="GO" id="GO:0005524">
    <property type="term" value="F:ATP binding"/>
    <property type="evidence" value="ECO:0007669"/>
    <property type="project" value="InterPro"/>
</dbReference>
<evidence type="ECO:0000256" key="5">
    <source>
        <dbReference type="ARBA" id="ARBA00023204"/>
    </source>
</evidence>
<dbReference type="InterPro" id="IPR013849">
    <property type="entry name" value="DNA_helicase_Holl-junc_RuvA_I"/>
</dbReference>
<dbReference type="AlphaFoldDB" id="K2GIR7"/>
<comment type="caution">
    <text evidence="6">Lacks conserved residue(s) required for the propagation of feature annotation.</text>
</comment>
<evidence type="ECO:0000256" key="2">
    <source>
        <dbReference type="ARBA" id="ARBA00022763"/>
    </source>
</evidence>
<keyword evidence="8" id="KW-0378">Hydrolase</keyword>
<organism evidence="8">
    <name type="scientific">uncultured bacterium</name>
    <name type="common">gcode 4</name>
    <dbReference type="NCBI Taxonomy" id="1234023"/>
    <lineage>
        <taxon>Bacteria</taxon>
        <taxon>environmental samples</taxon>
    </lineage>
</organism>
<evidence type="ECO:0000313" key="8">
    <source>
        <dbReference type="EMBL" id="EKE30364.1"/>
    </source>
</evidence>
<keyword evidence="3 6" id="KW-0238">DNA-binding</keyword>
<dbReference type="Gene3D" id="2.40.50.140">
    <property type="entry name" value="Nucleic acid-binding proteins"/>
    <property type="match status" value="1"/>
</dbReference>
<evidence type="ECO:0000256" key="3">
    <source>
        <dbReference type="ARBA" id="ARBA00023125"/>
    </source>
</evidence>
<comment type="caution">
    <text evidence="8">The sequence shown here is derived from an EMBL/GenBank/DDBJ whole genome shotgun (WGS) entry which is preliminary data.</text>
</comment>
<evidence type="ECO:0000259" key="7">
    <source>
        <dbReference type="Pfam" id="PF01330"/>
    </source>
</evidence>
<keyword evidence="8" id="KW-0347">Helicase</keyword>
<comment type="domain">
    <text evidence="6">Has three domains with a flexible linker between the domains II and III and assumes an 'L' shape. Domain III is highly mobile and contacts RuvB.</text>
</comment>
<dbReference type="GO" id="GO:0009378">
    <property type="term" value="F:four-way junction helicase activity"/>
    <property type="evidence" value="ECO:0007669"/>
    <property type="project" value="InterPro"/>
</dbReference>
<dbReference type="GO" id="GO:0005737">
    <property type="term" value="C:cytoplasm"/>
    <property type="evidence" value="ECO:0007669"/>
    <property type="project" value="UniProtKB-SubCell"/>
</dbReference>
<keyword evidence="8" id="KW-0067">ATP-binding</keyword>
<keyword evidence="5 6" id="KW-0234">DNA repair</keyword>
<feature type="domain" description="DNA helicase Holliday junction RuvA type" evidence="7">
    <location>
        <begin position="1"/>
        <end position="62"/>
    </location>
</feature>
<dbReference type="InterPro" id="IPR000085">
    <property type="entry name" value="RuvA"/>
</dbReference>
<dbReference type="EMBL" id="AMFJ01000001">
    <property type="protein sequence ID" value="EKE30364.1"/>
    <property type="molecule type" value="Genomic_DNA"/>
</dbReference>
<keyword evidence="2 6" id="KW-0227">DNA damage</keyword>